<feature type="domain" description="GGDEF" evidence="3">
    <location>
        <begin position="172"/>
        <end position="302"/>
    </location>
</feature>
<dbReference type="PANTHER" id="PTHR44757:SF2">
    <property type="entry name" value="BIOFILM ARCHITECTURE MAINTENANCE PROTEIN MBAA"/>
    <property type="match status" value="1"/>
</dbReference>
<evidence type="ECO:0000313" key="4">
    <source>
        <dbReference type="EMBL" id="WPK11116.1"/>
    </source>
</evidence>
<dbReference type="InterPro" id="IPR001610">
    <property type="entry name" value="PAC"/>
</dbReference>
<dbReference type="InterPro" id="IPR035919">
    <property type="entry name" value="EAL_sf"/>
</dbReference>
<dbReference type="Gene3D" id="3.30.450.20">
    <property type="entry name" value="PAS domain"/>
    <property type="match status" value="1"/>
</dbReference>
<dbReference type="InterPro" id="IPR001633">
    <property type="entry name" value="EAL_dom"/>
</dbReference>
<dbReference type="NCBIfam" id="TIGR00229">
    <property type="entry name" value="sensory_box"/>
    <property type="match status" value="1"/>
</dbReference>
<dbReference type="SUPFAM" id="SSF55785">
    <property type="entry name" value="PYP-like sensor domain (PAS domain)"/>
    <property type="match status" value="1"/>
</dbReference>
<dbReference type="PROSITE" id="PS50887">
    <property type="entry name" value="GGDEF"/>
    <property type="match status" value="1"/>
</dbReference>
<dbReference type="Pfam" id="PF00563">
    <property type="entry name" value="EAL"/>
    <property type="match status" value="1"/>
</dbReference>
<dbReference type="SUPFAM" id="SSF141868">
    <property type="entry name" value="EAL domain-like"/>
    <property type="match status" value="1"/>
</dbReference>
<dbReference type="InterPro" id="IPR035965">
    <property type="entry name" value="PAS-like_dom_sf"/>
</dbReference>
<dbReference type="CDD" id="cd01949">
    <property type="entry name" value="GGDEF"/>
    <property type="match status" value="1"/>
</dbReference>
<sequence>MMNNSHILTNMELTYDELKDIKAALDESAIVAVTDGRGIITNVNDRFCQISQYSRAELIGQDHRILNSGHHPKAFFKELWRTISKGDTWSGEVCNRAKDGTLYWVQTTIVPFLNDKGKPYQYISIRTDITAQKNIKKYTHFAFHDDLTGLPNRRSLLNTLERQMEIAERNQTKFALFFIDINRFKNINDGLGHKVGDMFLQEFAKRLNSIATEKDAVFRLNGDEFVYLLKDDSQIKAIAQSIINICKESFSFYDYEFYISVSMGISIFPDHGNTISKLLRCADIAMYAAKQKSRNNYVIFEANMKGVDDRLLHLETKIHQALRDDAFELHYQPKYSLQDNKMTGMEALIRWNDDELGFIPPDQFIPFAERCGLISAIGEWVLKQATAQIKKWNEAYNSHLRVAVNISPIHIAEATFIPRLEAILDETQANPQHLEIEITEMSMMDYTDELIEKIKEMKKMGIAISLDDFGTGYASLSYLRQFPFDALKIDRTFIQNIRTTPSGESMVAAIISLANALNLNVVAEGVEQSEELDILKKHNCQSVQGYYFSKPLTVENLTALLAAQKQK</sequence>
<dbReference type="CDD" id="cd00130">
    <property type="entry name" value="PAS"/>
    <property type="match status" value="1"/>
</dbReference>
<dbReference type="PANTHER" id="PTHR44757">
    <property type="entry name" value="DIGUANYLATE CYCLASE DGCP"/>
    <property type="match status" value="1"/>
</dbReference>
<dbReference type="InterPro" id="IPR043128">
    <property type="entry name" value="Rev_trsase/Diguanyl_cyclase"/>
</dbReference>
<dbReference type="InterPro" id="IPR029787">
    <property type="entry name" value="Nucleotide_cyclase"/>
</dbReference>
<dbReference type="SUPFAM" id="SSF55073">
    <property type="entry name" value="Nucleotide cyclase"/>
    <property type="match status" value="1"/>
</dbReference>
<accession>A0ABZ0RUY6</accession>
<dbReference type="Pfam" id="PF00990">
    <property type="entry name" value="GGDEF"/>
    <property type="match status" value="1"/>
</dbReference>
<evidence type="ECO:0000259" key="3">
    <source>
        <dbReference type="PROSITE" id="PS50887"/>
    </source>
</evidence>
<dbReference type="Proteomes" id="UP001322664">
    <property type="component" value="Chromosome"/>
</dbReference>
<dbReference type="InterPro" id="IPR000014">
    <property type="entry name" value="PAS"/>
</dbReference>
<dbReference type="Gene3D" id="3.30.70.270">
    <property type="match status" value="1"/>
</dbReference>
<dbReference type="InterPro" id="IPR000160">
    <property type="entry name" value="GGDEF_dom"/>
</dbReference>
<evidence type="ECO:0000313" key="5">
    <source>
        <dbReference type="Proteomes" id="UP001322664"/>
    </source>
</evidence>
<dbReference type="PROSITE" id="PS50883">
    <property type="entry name" value="EAL"/>
    <property type="match status" value="1"/>
</dbReference>
<feature type="domain" description="EAL" evidence="2">
    <location>
        <begin position="311"/>
        <end position="565"/>
    </location>
</feature>
<dbReference type="Gene3D" id="3.20.20.450">
    <property type="entry name" value="EAL domain"/>
    <property type="match status" value="1"/>
</dbReference>
<dbReference type="NCBIfam" id="TIGR00254">
    <property type="entry name" value="GGDEF"/>
    <property type="match status" value="1"/>
</dbReference>
<dbReference type="PROSITE" id="PS50113">
    <property type="entry name" value="PAC"/>
    <property type="match status" value="1"/>
</dbReference>
<feature type="domain" description="PAC" evidence="1">
    <location>
        <begin position="87"/>
        <end position="141"/>
    </location>
</feature>
<name>A0ABZ0RUY6_9BACI</name>
<evidence type="ECO:0000259" key="1">
    <source>
        <dbReference type="PROSITE" id="PS50113"/>
    </source>
</evidence>
<reference evidence="4 5" key="1">
    <citation type="submission" date="2023-09" db="EMBL/GenBank/DDBJ databases">
        <authorList>
            <person name="Page C.A."/>
            <person name="Perez-Diaz I.M."/>
        </authorList>
    </citation>
    <scope>NUCLEOTIDE SEQUENCE [LARGE SCALE GENOMIC DNA]</scope>
    <source>
        <strain evidence="4 5">Ll15</strain>
    </source>
</reference>
<dbReference type="SMART" id="SM00267">
    <property type="entry name" value="GGDEF"/>
    <property type="match status" value="1"/>
</dbReference>
<gene>
    <name evidence="4" type="ORF">R6U77_14635</name>
</gene>
<dbReference type="InterPro" id="IPR052155">
    <property type="entry name" value="Biofilm_reg_signaling"/>
</dbReference>
<dbReference type="SMART" id="SM00052">
    <property type="entry name" value="EAL"/>
    <property type="match status" value="1"/>
</dbReference>
<dbReference type="CDD" id="cd01948">
    <property type="entry name" value="EAL"/>
    <property type="match status" value="1"/>
</dbReference>
<evidence type="ECO:0000259" key="2">
    <source>
        <dbReference type="PROSITE" id="PS50883"/>
    </source>
</evidence>
<dbReference type="Pfam" id="PF13426">
    <property type="entry name" value="PAS_9"/>
    <property type="match status" value="1"/>
</dbReference>
<organism evidence="4 5">
    <name type="scientific">Lysinibacillus louembei</name>
    <dbReference type="NCBI Taxonomy" id="1470088"/>
    <lineage>
        <taxon>Bacteria</taxon>
        <taxon>Bacillati</taxon>
        <taxon>Bacillota</taxon>
        <taxon>Bacilli</taxon>
        <taxon>Bacillales</taxon>
        <taxon>Bacillaceae</taxon>
        <taxon>Lysinibacillus</taxon>
    </lineage>
</organism>
<keyword evidence="5" id="KW-1185">Reference proteome</keyword>
<dbReference type="EMBL" id="CP137624">
    <property type="protein sequence ID" value="WPK11116.1"/>
    <property type="molecule type" value="Genomic_DNA"/>
</dbReference>
<dbReference type="SMART" id="SM00086">
    <property type="entry name" value="PAC"/>
    <property type="match status" value="1"/>
</dbReference>
<protein>
    <submittedName>
        <fullName evidence="4">EAL domain-containing protein</fullName>
    </submittedName>
</protein>
<dbReference type="InterPro" id="IPR000700">
    <property type="entry name" value="PAS-assoc_C"/>
</dbReference>
<dbReference type="RefSeq" id="WP_319836208.1">
    <property type="nucleotide sequence ID" value="NZ_CP137624.1"/>
</dbReference>
<proteinExistence type="predicted"/>